<proteinExistence type="predicted"/>
<reference evidence="2" key="1">
    <citation type="submission" date="2019-03" db="EMBL/GenBank/DDBJ databases">
        <title>Single cell metagenomics reveals metabolic interactions within the superorganism composed of flagellate Streblomastix strix and complex community of Bacteroidetes bacteria on its surface.</title>
        <authorList>
            <person name="Treitli S.C."/>
            <person name="Kolisko M."/>
            <person name="Husnik F."/>
            <person name="Keeling P."/>
            <person name="Hampl V."/>
        </authorList>
    </citation>
    <scope>NUCLEOTIDE SEQUENCE</scope>
    <source>
        <strain evidence="2">STM</strain>
    </source>
</reference>
<keyword evidence="1" id="KW-0472">Membrane</keyword>
<organism evidence="2">
    <name type="scientific">termite gut metagenome</name>
    <dbReference type="NCBI Taxonomy" id="433724"/>
    <lineage>
        <taxon>unclassified sequences</taxon>
        <taxon>metagenomes</taxon>
        <taxon>organismal metagenomes</taxon>
    </lineage>
</organism>
<accession>A0A5J4QD33</accession>
<dbReference type="EMBL" id="SNRY01004054">
    <property type="protein sequence ID" value="KAA6318884.1"/>
    <property type="molecule type" value="Genomic_DNA"/>
</dbReference>
<evidence type="ECO:0000256" key="1">
    <source>
        <dbReference type="SAM" id="Phobius"/>
    </source>
</evidence>
<dbReference type="AlphaFoldDB" id="A0A5J4QD33"/>
<gene>
    <name evidence="2" type="ORF">EZS27_031157</name>
</gene>
<keyword evidence="1" id="KW-0812">Transmembrane</keyword>
<sequence>MEWFFEGLGTALIGLVIGITGGGAIGYRIGIKKNIHQKQKAKDNATQIQVGRDYNGK</sequence>
<evidence type="ECO:0000313" key="2">
    <source>
        <dbReference type="EMBL" id="KAA6318884.1"/>
    </source>
</evidence>
<name>A0A5J4QD33_9ZZZZ</name>
<comment type="caution">
    <text evidence="2">The sequence shown here is derived from an EMBL/GenBank/DDBJ whole genome shotgun (WGS) entry which is preliminary data.</text>
</comment>
<protein>
    <submittedName>
        <fullName evidence="2">Uncharacterized protein</fullName>
    </submittedName>
</protein>
<feature type="transmembrane region" description="Helical" evidence="1">
    <location>
        <begin position="12"/>
        <end position="30"/>
    </location>
</feature>
<keyword evidence="1" id="KW-1133">Transmembrane helix</keyword>